<comment type="similarity">
    <text evidence="6">Belongs to the cyclic nucleotide phosphodiesterase family.</text>
</comment>
<dbReference type="GO" id="GO:0007165">
    <property type="term" value="P:signal transduction"/>
    <property type="evidence" value="ECO:0007669"/>
    <property type="project" value="InterPro"/>
</dbReference>
<feature type="compositionally biased region" description="Acidic residues" evidence="7">
    <location>
        <begin position="421"/>
        <end position="435"/>
    </location>
</feature>
<dbReference type="PANTHER" id="PTHR11347">
    <property type="entry name" value="CYCLIC NUCLEOTIDE PHOSPHODIESTERASE"/>
    <property type="match status" value="1"/>
</dbReference>
<dbReference type="SUPFAM" id="SSF109604">
    <property type="entry name" value="HD-domain/PDEase-like"/>
    <property type="match status" value="2"/>
</dbReference>
<feature type="region of interest" description="Disordered" evidence="7">
    <location>
        <begin position="666"/>
        <end position="692"/>
    </location>
</feature>
<dbReference type="Proteomes" id="UP000050795">
    <property type="component" value="Unassembled WGS sequence"/>
</dbReference>
<proteinExistence type="inferred from homology"/>
<organism evidence="9 10">
    <name type="scientific">Trichobilharzia regenti</name>
    <name type="common">Nasal bird schistosome</name>
    <dbReference type="NCBI Taxonomy" id="157069"/>
    <lineage>
        <taxon>Eukaryota</taxon>
        <taxon>Metazoa</taxon>
        <taxon>Spiralia</taxon>
        <taxon>Lophotrochozoa</taxon>
        <taxon>Platyhelminthes</taxon>
        <taxon>Trematoda</taxon>
        <taxon>Digenea</taxon>
        <taxon>Strigeidida</taxon>
        <taxon>Schistosomatoidea</taxon>
        <taxon>Schistosomatidae</taxon>
        <taxon>Trichobilharzia</taxon>
    </lineage>
</organism>
<feature type="binding site" evidence="4">
    <location>
        <position position="535"/>
    </location>
    <ligand>
        <name>AMP</name>
        <dbReference type="ChEBI" id="CHEBI:456215"/>
    </ligand>
</feature>
<feature type="binding site" evidence="5">
    <location>
        <position position="484"/>
    </location>
    <ligand>
        <name>Zn(2+)</name>
        <dbReference type="ChEBI" id="CHEBI:29105"/>
        <label>1</label>
    </ligand>
</feature>
<feature type="active site" description="Proton donor" evidence="3">
    <location>
        <position position="187"/>
    </location>
</feature>
<dbReference type="PRINTS" id="PR00387">
    <property type="entry name" value="PDIESTERASE1"/>
</dbReference>
<feature type="binding site" evidence="4">
    <location>
        <position position="484"/>
    </location>
    <ligand>
        <name>AMP</name>
        <dbReference type="ChEBI" id="CHEBI:456215"/>
    </ligand>
</feature>
<dbReference type="CDD" id="cd00077">
    <property type="entry name" value="HDc"/>
    <property type="match status" value="1"/>
</dbReference>
<feature type="region of interest" description="Disordered" evidence="7">
    <location>
        <begin position="415"/>
        <end position="451"/>
    </location>
</feature>
<evidence type="ECO:0000256" key="3">
    <source>
        <dbReference type="PIRSR" id="PIRSR623088-1"/>
    </source>
</evidence>
<feature type="binding site" evidence="4">
    <location>
        <position position="228"/>
    </location>
    <ligand>
        <name>AMP</name>
        <dbReference type="ChEBI" id="CHEBI:456215"/>
    </ligand>
</feature>
<dbReference type="Pfam" id="PF00233">
    <property type="entry name" value="PDEase_I"/>
    <property type="match status" value="2"/>
</dbReference>
<evidence type="ECO:0000256" key="4">
    <source>
        <dbReference type="PIRSR" id="PIRSR623088-2"/>
    </source>
</evidence>
<dbReference type="InterPro" id="IPR023088">
    <property type="entry name" value="PDEase"/>
</dbReference>
<feature type="region of interest" description="Disordered" evidence="7">
    <location>
        <begin position="1"/>
        <end position="26"/>
    </location>
</feature>
<evidence type="ECO:0000256" key="2">
    <source>
        <dbReference type="ARBA" id="ARBA00022801"/>
    </source>
</evidence>
<dbReference type="Gene3D" id="1.10.1300.10">
    <property type="entry name" value="3'5'-cyclic nucleotide phosphodiesterase, catalytic domain"/>
    <property type="match status" value="2"/>
</dbReference>
<dbReference type="InterPro" id="IPR003607">
    <property type="entry name" value="HD/PDEase_dom"/>
</dbReference>
<evidence type="ECO:0000313" key="9">
    <source>
        <dbReference type="Proteomes" id="UP000050795"/>
    </source>
</evidence>
<accession>A0AA85K4S3</accession>
<feature type="binding site" evidence="5">
    <location>
        <position position="228"/>
    </location>
    <ligand>
        <name>Zn(2+)</name>
        <dbReference type="ChEBI" id="CHEBI:29105"/>
        <label>2</label>
    </ligand>
</feature>
<feature type="binding site" evidence="5">
    <location>
        <position position="191"/>
    </location>
    <ligand>
        <name>Zn(2+)</name>
        <dbReference type="ChEBI" id="CHEBI:29105"/>
        <label>1</label>
    </ligand>
</feature>
<keyword evidence="9" id="KW-1185">Reference proteome</keyword>
<feature type="binding site" evidence="5">
    <location>
        <position position="228"/>
    </location>
    <ligand>
        <name>Zn(2+)</name>
        <dbReference type="ChEBI" id="CHEBI:29105"/>
        <label>1</label>
    </ligand>
</feature>
<feature type="region of interest" description="Disordered" evidence="7">
    <location>
        <begin position="714"/>
        <end position="745"/>
    </location>
</feature>
<evidence type="ECO:0000256" key="6">
    <source>
        <dbReference type="RuleBase" id="RU363067"/>
    </source>
</evidence>
<name>A0AA85K4S3_TRIRE</name>
<dbReference type="InterPro" id="IPR036971">
    <property type="entry name" value="PDEase_catalytic_dom_sf"/>
</dbReference>
<evidence type="ECO:0000256" key="1">
    <source>
        <dbReference type="ARBA" id="ARBA00022723"/>
    </source>
</evidence>
<evidence type="ECO:0000256" key="7">
    <source>
        <dbReference type="SAM" id="MobiDB-lite"/>
    </source>
</evidence>
<feature type="binding site" evidence="4">
    <location>
        <begin position="187"/>
        <end position="191"/>
    </location>
    <ligand>
        <name>AMP</name>
        <dbReference type="ChEBI" id="CHEBI:456215"/>
    </ligand>
</feature>
<dbReference type="InterPro" id="IPR002073">
    <property type="entry name" value="PDEase_catalytic_dom"/>
</dbReference>
<sequence>MFKRLGRCHLKSSRAPPGRDSTSNKTHLPTKCTAWLFSTISSKISNSHDNQANKNIETHEIDNSCKIENCGEVVHTSNSQHVNDTSWNVSGKPYCPEPEHIKVPFVHFTKVRNQFLAIRSLPVSPSVKDQLKSHSFNNWLYTDAELISFVKFMFLDLNLPELCHFSIDVLENWLFAVYSRYNNVPFHNFKHAFMVTQMMYCIIKTINLQLYLSPVDLLILLFSAVSHDLDHPGFTNSYQVNAGSWLALRYNDISPLENHHCVTAFEIISNPTTNITSGLTQTESRHFRRSVIRCILSTDMAIHTECISQFQYLRQQVIAVSHKLTSPSMENNATSNTTSVNHVATTADDDEVEVEDDDGNNQPCRPNQCYSVFPSPQLASVTPLLHAHVSPPISQPPPPTSISITHLLSNSHGLTSHDYNEVDQCDNDNDDDGEDKESRQRRQQQQQYSTVKDDSLLRSSLFSLIHEQPEYLLRFLMILLKVCDVSNETRSPSVADAWSDCLFNEFFMQANAEKQAGLPVAAFMDPDCVVKSTSQLNFLDSILIPLIKELVYVFRELNVLLEAVLSRVKYFSQMRQRELAEQETSNCLQTDMKIKMTTTTVISNSLSCNQKSGSIRPNSETNHLCNAQSFQLSNKVLSETNKPLQHQQHKQHEPSVVMHTENAYPVSNASSFKSPPLSLSSSASSSSPIKCQQPQTPLYITVQSSNNLKNITIINESSLPPPPTSSSLSSGQYNEDQRKSRDFVQ</sequence>
<keyword evidence="1 5" id="KW-0479">Metal-binding</keyword>
<dbReference type="EC" id="3.1.4.-" evidence="6"/>
<comment type="cofactor">
    <cofactor evidence="6">
        <name>a divalent metal cation</name>
        <dbReference type="ChEBI" id="CHEBI:60240"/>
    </cofactor>
    <text evidence="6">Binds 2 divalent metal cations per subunit. Site 1 may preferentially bind zinc ions, while site 2 has a preference for magnesium and/or manganese ions.</text>
</comment>
<dbReference type="PROSITE" id="PS51845">
    <property type="entry name" value="PDEASE_I_2"/>
    <property type="match status" value="1"/>
</dbReference>
<feature type="domain" description="PDEase" evidence="8">
    <location>
        <begin position="111"/>
        <end position="582"/>
    </location>
</feature>
<feature type="compositionally biased region" description="Low complexity" evidence="7">
    <location>
        <begin position="669"/>
        <end position="688"/>
    </location>
</feature>
<dbReference type="PROSITE" id="PS00126">
    <property type="entry name" value="PDEASE_I_1"/>
    <property type="match status" value="1"/>
</dbReference>
<dbReference type="GO" id="GO:0046872">
    <property type="term" value="F:metal ion binding"/>
    <property type="evidence" value="ECO:0007669"/>
    <property type="project" value="UniProtKB-KW"/>
</dbReference>
<feature type="compositionally biased region" description="Basic residues" evidence="7">
    <location>
        <begin position="1"/>
        <end position="12"/>
    </location>
</feature>
<feature type="binding site" evidence="5">
    <location>
        <position position="227"/>
    </location>
    <ligand>
        <name>Zn(2+)</name>
        <dbReference type="ChEBI" id="CHEBI:29105"/>
        <label>1</label>
    </ligand>
</feature>
<evidence type="ECO:0000313" key="10">
    <source>
        <dbReference type="WBParaSite" id="TREG1_54680.1"/>
    </source>
</evidence>
<evidence type="ECO:0000256" key="5">
    <source>
        <dbReference type="PIRSR" id="PIRSR623088-3"/>
    </source>
</evidence>
<protein>
    <recommendedName>
        <fullName evidence="6">Phosphodiesterase</fullName>
        <ecNumber evidence="6">3.1.4.-</ecNumber>
    </recommendedName>
</protein>
<reference evidence="10" key="2">
    <citation type="submission" date="2023-11" db="UniProtKB">
        <authorList>
            <consortium name="WormBaseParasite"/>
        </authorList>
    </citation>
    <scope>IDENTIFICATION</scope>
</reference>
<dbReference type="WBParaSite" id="TREG1_54680.1">
    <property type="protein sequence ID" value="TREG1_54680.1"/>
    <property type="gene ID" value="TREG1_54680"/>
</dbReference>
<reference evidence="9" key="1">
    <citation type="submission" date="2022-06" db="EMBL/GenBank/DDBJ databases">
        <authorList>
            <person name="Berger JAMES D."/>
            <person name="Berger JAMES D."/>
        </authorList>
    </citation>
    <scope>NUCLEOTIDE SEQUENCE [LARGE SCALE GENOMIC DNA]</scope>
</reference>
<evidence type="ECO:0000259" key="8">
    <source>
        <dbReference type="PROSITE" id="PS51845"/>
    </source>
</evidence>
<dbReference type="AlphaFoldDB" id="A0AA85K4S3"/>
<dbReference type="InterPro" id="IPR023174">
    <property type="entry name" value="PDEase_CS"/>
</dbReference>
<feature type="compositionally biased region" description="Basic and acidic residues" evidence="7">
    <location>
        <begin position="735"/>
        <end position="745"/>
    </location>
</feature>
<keyword evidence="2 6" id="KW-0378">Hydrolase</keyword>
<dbReference type="GO" id="GO:0004114">
    <property type="term" value="F:3',5'-cyclic-nucleotide phosphodiesterase activity"/>
    <property type="evidence" value="ECO:0007669"/>
    <property type="project" value="InterPro"/>
</dbReference>